<evidence type="ECO:0000313" key="1">
    <source>
        <dbReference type="EMBL" id="KAG2252734.1"/>
    </source>
</evidence>
<keyword evidence="2" id="KW-1185">Reference proteome</keyword>
<dbReference type="EMBL" id="JAAMPC010000016">
    <property type="protein sequence ID" value="KAG2252734.1"/>
    <property type="molecule type" value="Genomic_DNA"/>
</dbReference>
<dbReference type="Proteomes" id="UP000886595">
    <property type="component" value="Unassembled WGS sequence"/>
</dbReference>
<accession>A0A8X7TT07</accession>
<organism evidence="1 2">
    <name type="scientific">Brassica carinata</name>
    <name type="common">Ethiopian mustard</name>
    <name type="synonym">Abyssinian cabbage</name>
    <dbReference type="NCBI Taxonomy" id="52824"/>
    <lineage>
        <taxon>Eukaryota</taxon>
        <taxon>Viridiplantae</taxon>
        <taxon>Streptophyta</taxon>
        <taxon>Embryophyta</taxon>
        <taxon>Tracheophyta</taxon>
        <taxon>Spermatophyta</taxon>
        <taxon>Magnoliopsida</taxon>
        <taxon>eudicotyledons</taxon>
        <taxon>Gunneridae</taxon>
        <taxon>Pentapetalae</taxon>
        <taxon>rosids</taxon>
        <taxon>malvids</taxon>
        <taxon>Brassicales</taxon>
        <taxon>Brassicaceae</taxon>
        <taxon>Brassiceae</taxon>
        <taxon>Brassica</taxon>
    </lineage>
</organism>
<comment type="caution">
    <text evidence="1">The sequence shown here is derived from an EMBL/GenBank/DDBJ whole genome shotgun (WGS) entry which is preliminary data.</text>
</comment>
<dbReference type="AlphaFoldDB" id="A0A8X7TT07"/>
<name>A0A8X7TT07_BRACI</name>
<gene>
    <name evidence="1" type="ORF">Bca52824_082870</name>
</gene>
<sequence>MGKTLTCPAPTTLLDVKHGSLIPKPAHRRNEPPWKKLAGVSWSTVIVLKAAVISSGECK</sequence>
<evidence type="ECO:0000313" key="2">
    <source>
        <dbReference type="Proteomes" id="UP000886595"/>
    </source>
</evidence>
<reference evidence="1 2" key="1">
    <citation type="submission" date="2020-02" db="EMBL/GenBank/DDBJ databases">
        <authorList>
            <person name="Ma Q."/>
            <person name="Huang Y."/>
            <person name="Song X."/>
            <person name="Pei D."/>
        </authorList>
    </citation>
    <scope>NUCLEOTIDE SEQUENCE [LARGE SCALE GENOMIC DNA]</scope>
    <source>
        <strain evidence="1">Sxm20200214</strain>
        <tissue evidence="1">Leaf</tissue>
    </source>
</reference>
<protein>
    <submittedName>
        <fullName evidence="1">Uncharacterized protein</fullName>
    </submittedName>
</protein>
<proteinExistence type="predicted"/>